<dbReference type="InterPro" id="IPR001647">
    <property type="entry name" value="HTH_TetR"/>
</dbReference>
<dbReference type="AlphaFoldDB" id="A0A2A4I2B8"/>
<dbReference type="PANTHER" id="PTHR47506:SF6">
    <property type="entry name" value="HTH-TYPE TRANSCRIPTIONAL REPRESSOR NEMR"/>
    <property type="match status" value="1"/>
</dbReference>
<dbReference type="EMBL" id="NWVD01000001">
    <property type="protein sequence ID" value="PCG10411.1"/>
    <property type="molecule type" value="Genomic_DNA"/>
</dbReference>
<evidence type="ECO:0000259" key="5">
    <source>
        <dbReference type="PROSITE" id="PS50977"/>
    </source>
</evidence>
<evidence type="ECO:0000256" key="4">
    <source>
        <dbReference type="PROSITE-ProRule" id="PRU00335"/>
    </source>
</evidence>
<feature type="DNA-binding region" description="H-T-H motif" evidence="4">
    <location>
        <begin position="44"/>
        <end position="63"/>
    </location>
</feature>
<keyword evidence="7" id="KW-1185">Reference proteome</keyword>
<evidence type="ECO:0000256" key="1">
    <source>
        <dbReference type="ARBA" id="ARBA00023015"/>
    </source>
</evidence>
<protein>
    <recommendedName>
        <fullName evidence="5">HTH tetR-type domain-containing protein</fullName>
    </recommendedName>
</protein>
<keyword evidence="1" id="KW-0805">Transcription regulation</keyword>
<evidence type="ECO:0000313" key="6">
    <source>
        <dbReference type="EMBL" id="PCG10411.1"/>
    </source>
</evidence>
<sequence>MQNSDPAYIKRPTRRLTDKGAATRERILAATVERIVESGFAAMTIESVMAKAGLSRGSVLHQFPTRLDLAIATAQRTMRAVMDAARERANAIDDPFERLAGYAQIVWDTHSTPEGLALTDILNAARWDTELLAAIQPVAAQVEAEIAEELRALATAGGLAEPEAMVAHGWLLVSSARGLIIEHRLGSNRHVINAAIEEMKLSHRRYCEVHSKISQT</sequence>
<comment type="caution">
    <text evidence="6">The sequence shown here is derived from an EMBL/GenBank/DDBJ whole genome shotgun (WGS) entry which is preliminary data.</text>
</comment>
<dbReference type="Pfam" id="PF00440">
    <property type="entry name" value="TetR_N"/>
    <property type="match status" value="1"/>
</dbReference>
<dbReference type="PANTHER" id="PTHR47506">
    <property type="entry name" value="TRANSCRIPTIONAL REGULATORY PROTEIN"/>
    <property type="match status" value="1"/>
</dbReference>
<organism evidence="6 7">
    <name type="scientific">Sphingomonas ginsenosidimutans</name>
    <dbReference type="NCBI Taxonomy" id="862134"/>
    <lineage>
        <taxon>Bacteria</taxon>
        <taxon>Pseudomonadati</taxon>
        <taxon>Pseudomonadota</taxon>
        <taxon>Alphaproteobacteria</taxon>
        <taxon>Sphingomonadales</taxon>
        <taxon>Sphingomonadaceae</taxon>
        <taxon>Sphingomonas</taxon>
    </lineage>
</organism>
<reference evidence="6 7" key="1">
    <citation type="submission" date="2017-09" db="EMBL/GenBank/DDBJ databases">
        <title>Sphingomonas ginsenosidimutans KACC 14949, whole genome shotgun sequence.</title>
        <authorList>
            <person name="Feng G."/>
            <person name="Zhu H."/>
        </authorList>
    </citation>
    <scope>NUCLEOTIDE SEQUENCE [LARGE SCALE GENOMIC DNA]</scope>
    <source>
        <strain evidence="6 7">KACC 14949</strain>
    </source>
</reference>
<evidence type="ECO:0000256" key="2">
    <source>
        <dbReference type="ARBA" id="ARBA00023125"/>
    </source>
</evidence>
<evidence type="ECO:0000313" key="7">
    <source>
        <dbReference type="Proteomes" id="UP000218784"/>
    </source>
</evidence>
<dbReference type="Proteomes" id="UP000218784">
    <property type="component" value="Unassembled WGS sequence"/>
</dbReference>
<dbReference type="PROSITE" id="PS50977">
    <property type="entry name" value="HTH_TETR_2"/>
    <property type="match status" value="1"/>
</dbReference>
<dbReference type="RefSeq" id="WP_096610071.1">
    <property type="nucleotide sequence ID" value="NZ_NWVD01000001.1"/>
</dbReference>
<name>A0A2A4I2B8_9SPHN</name>
<dbReference type="Gene3D" id="1.10.357.10">
    <property type="entry name" value="Tetracycline Repressor, domain 2"/>
    <property type="match status" value="1"/>
</dbReference>
<accession>A0A2A4I2B8</accession>
<gene>
    <name evidence="6" type="ORF">COA17_02965</name>
</gene>
<dbReference type="SUPFAM" id="SSF46689">
    <property type="entry name" value="Homeodomain-like"/>
    <property type="match status" value="1"/>
</dbReference>
<evidence type="ECO:0000256" key="3">
    <source>
        <dbReference type="ARBA" id="ARBA00023163"/>
    </source>
</evidence>
<keyword evidence="2 4" id="KW-0238">DNA-binding</keyword>
<feature type="domain" description="HTH tetR-type" evidence="5">
    <location>
        <begin position="21"/>
        <end position="81"/>
    </location>
</feature>
<keyword evidence="3" id="KW-0804">Transcription</keyword>
<dbReference type="InterPro" id="IPR009057">
    <property type="entry name" value="Homeodomain-like_sf"/>
</dbReference>
<proteinExistence type="predicted"/>
<dbReference type="GO" id="GO:0003677">
    <property type="term" value="F:DNA binding"/>
    <property type="evidence" value="ECO:0007669"/>
    <property type="project" value="UniProtKB-UniRule"/>
</dbReference>